<name>A0ABD1R2T8_9LAMI</name>
<feature type="compositionally biased region" description="Low complexity" evidence="1">
    <location>
        <begin position="55"/>
        <end position="72"/>
    </location>
</feature>
<evidence type="ECO:0000256" key="1">
    <source>
        <dbReference type="SAM" id="MobiDB-lite"/>
    </source>
</evidence>
<feature type="compositionally biased region" description="Pro residues" evidence="1">
    <location>
        <begin position="25"/>
        <end position="38"/>
    </location>
</feature>
<feature type="compositionally biased region" description="Basic and acidic residues" evidence="1">
    <location>
        <begin position="826"/>
        <end position="837"/>
    </location>
</feature>
<feature type="region of interest" description="Disordered" evidence="1">
    <location>
        <begin position="775"/>
        <end position="798"/>
    </location>
</feature>
<keyword evidence="4" id="KW-1185">Reference proteome</keyword>
<sequence>MNCRELPLRGRGRPSKPKEPIPSVIAPPPPPPPPLPRFRPPKSRDPTDLPPPPTTKDTAASTTSMSSTSAPDKPIHDSNKNKSSEATKSSFQKTVCLADWWLVKAELDSKGKRLAVAGLTSREQQAMRVFSSAPILRRYDVFTLETTDGICVIIKGFMNKARTVENGFPSEVCNHFIFGFPPYWEEYAEKCMAEESPSKIVSEHNPVLIKLSPRPETVAGTGNSRNDISKQHEKFIGEEAHVDSLNRDFRLMLPSKGDKMEIKSILKSTEKKYSAARSPQKPDSGTDDNLVGLHTSSGSGIASGCQENKSSSRDYTTENPKTLEISGNCLDQQLSNMVEFARGMSSSEWILSHSEAGGSTSSMKKLEKKPEDCQTSARTLGYGKIRLNSASVVGSDKAGHPVANVNCELVGRTDLHFAAAGLKVSTDETNSSELDAESVDKFGHKSMDKESLSEDTLQHNLVLQKLSPRSETVVGEEARVDSHRRDLGSIQDKMDFEGMLQSTETESSTVLSPQTSNRIVRGAENKLHVIDTSSAFPIASCGPEKESSFQDCVIENPKTLEMSENCIGNRIKALAPSVLGWKITVSNENDKDLNSSGKHETRDNYTSKRIEDHTERNPLSACHLHKKSRCKNVIDNHKRVKLDEQLSNKTTIGKDISSSEEVLNHTEGRALTRSMRKLERKWKDDQISARISEDRENSSESVSLVGFGKVESATVNADGKSGAKNGLNFAANGCKEPTDAMNSKSYVDSVKPKFDQKAKPSMQDKDCRSFIIKDSSKMGKKRTKSSTRSATDNRRKNNAVTAVGSLNNISENAKASMTEAKRKLTYETPEKEKKEVSVDSPQSFSFNRSRSGRLLMPALEFWRNQRAIYDADRTITGIGEGLRLGQPTSGSRSERQRKRGNFNEGS</sequence>
<accession>A0ABD1R2T8</accession>
<gene>
    <name evidence="3" type="ORF">Adt_34490</name>
</gene>
<evidence type="ECO:0000313" key="4">
    <source>
        <dbReference type="Proteomes" id="UP001604336"/>
    </source>
</evidence>
<feature type="region of interest" description="Disordered" evidence="1">
    <location>
        <begin position="589"/>
        <end position="612"/>
    </location>
</feature>
<dbReference type="EMBL" id="JBFOLK010000010">
    <property type="protein sequence ID" value="KAL2481524.1"/>
    <property type="molecule type" value="Genomic_DNA"/>
</dbReference>
<feature type="compositionally biased region" description="Basic and acidic residues" evidence="1">
    <location>
        <begin position="73"/>
        <end position="85"/>
    </location>
</feature>
<evidence type="ECO:0000259" key="2">
    <source>
        <dbReference type="Pfam" id="PF09133"/>
    </source>
</evidence>
<dbReference type="InterPro" id="IPR015216">
    <property type="entry name" value="SANTA"/>
</dbReference>
<dbReference type="Pfam" id="PF09133">
    <property type="entry name" value="SANTA"/>
    <property type="match status" value="1"/>
</dbReference>
<feature type="region of interest" description="Disordered" evidence="1">
    <location>
        <begin position="269"/>
        <end position="318"/>
    </location>
</feature>
<dbReference type="AlphaFoldDB" id="A0ABD1R2T8"/>
<dbReference type="PANTHER" id="PTHR35311:SF9">
    <property type="entry name" value="KINETOCHORE-ASSOCIATED PROTEIN KNL-2 HOMOLOG"/>
    <property type="match status" value="1"/>
</dbReference>
<protein>
    <recommendedName>
        <fullName evidence="2">SANTA domain-containing protein</fullName>
    </recommendedName>
</protein>
<feature type="region of interest" description="Disordered" evidence="1">
    <location>
        <begin position="826"/>
        <end position="845"/>
    </location>
</feature>
<dbReference type="PANTHER" id="PTHR35311">
    <property type="entry name" value="KINETOCHORE-ASSOCIATED PROTEIN KNL-2 HOMOLOG"/>
    <property type="match status" value="1"/>
</dbReference>
<dbReference type="InterPro" id="IPR053090">
    <property type="entry name" value="Centromere_KNL-2_homolog"/>
</dbReference>
<reference evidence="4" key="1">
    <citation type="submission" date="2024-07" db="EMBL/GenBank/DDBJ databases">
        <title>Two chromosome-level genome assemblies of Korean endemic species Abeliophyllum distichum and Forsythia ovata (Oleaceae).</title>
        <authorList>
            <person name="Jang H."/>
        </authorList>
    </citation>
    <scope>NUCLEOTIDE SEQUENCE [LARGE SCALE GENOMIC DNA]</scope>
</reference>
<feature type="region of interest" description="Disordered" evidence="1">
    <location>
        <begin position="1"/>
        <end position="88"/>
    </location>
</feature>
<feature type="domain" description="SANTA" evidence="2">
    <location>
        <begin position="95"/>
        <end position="187"/>
    </location>
</feature>
<proteinExistence type="predicted"/>
<feature type="compositionally biased region" description="Polar residues" evidence="1">
    <location>
        <begin position="294"/>
        <end position="309"/>
    </location>
</feature>
<organism evidence="3 4">
    <name type="scientific">Abeliophyllum distichum</name>
    <dbReference type="NCBI Taxonomy" id="126358"/>
    <lineage>
        <taxon>Eukaryota</taxon>
        <taxon>Viridiplantae</taxon>
        <taxon>Streptophyta</taxon>
        <taxon>Embryophyta</taxon>
        <taxon>Tracheophyta</taxon>
        <taxon>Spermatophyta</taxon>
        <taxon>Magnoliopsida</taxon>
        <taxon>eudicotyledons</taxon>
        <taxon>Gunneridae</taxon>
        <taxon>Pentapetalae</taxon>
        <taxon>asterids</taxon>
        <taxon>lamiids</taxon>
        <taxon>Lamiales</taxon>
        <taxon>Oleaceae</taxon>
        <taxon>Forsythieae</taxon>
        <taxon>Abeliophyllum</taxon>
    </lineage>
</organism>
<evidence type="ECO:0000313" key="3">
    <source>
        <dbReference type="EMBL" id="KAL2481524.1"/>
    </source>
</evidence>
<feature type="region of interest" description="Disordered" evidence="1">
    <location>
        <begin position="879"/>
        <end position="906"/>
    </location>
</feature>
<dbReference type="Proteomes" id="UP001604336">
    <property type="component" value="Unassembled WGS sequence"/>
</dbReference>
<comment type="caution">
    <text evidence="3">The sequence shown here is derived from an EMBL/GenBank/DDBJ whole genome shotgun (WGS) entry which is preliminary data.</text>
</comment>